<dbReference type="InterPro" id="IPR006680">
    <property type="entry name" value="Amidohydro-rel"/>
</dbReference>
<comment type="cofactor">
    <cofactor evidence="1 8">
        <name>Mn(2+)</name>
        <dbReference type="ChEBI" id="CHEBI:29035"/>
    </cofactor>
</comment>
<dbReference type="EC" id="3.5.4.2" evidence="3 8"/>
<dbReference type="InterPro" id="IPR026912">
    <property type="entry name" value="Adenine_deam_C"/>
</dbReference>
<name>A0A7C3I129_9SPIR</name>
<comment type="caution">
    <text evidence="11">The sequence shown here is derived from an EMBL/GenBank/DDBJ whole genome shotgun (WGS) entry which is preliminary data.</text>
</comment>
<organism evidence="11">
    <name type="scientific">Gracilinema caldarium</name>
    <dbReference type="NCBI Taxonomy" id="215591"/>
    <lineage>
        <taxon>Bacteria</taxon>
        <taxon>Pseudomonadati</taxon>
        <taxon>Spirochaetota</taxon>
        <taxon>Spirochaetia</taxon>
        <taxon>Spirochaetales</taxon>
        <taxon>Breznakiellaceae</taxon>
        <taxon>Gracilinema</taxon>
    </lineage>
</organism>
<sequence>MPASSPWGTLLERARSLPDRSDRLLEAPGGSTLNYSGILASASGKQVCDLNIEHCTLVDVFQGCLVPDATVSVAYGRIVGINDGLLAHQSVDAQGYYLAPAFMDAHVHIESSLLSPAEYARIVVPRGTTAVAADPHEIVNVLGYEGMNYMLRSSEGLPLDVYLTVPSCVPATNFDSSGASLYASDMHQFAREDRVLGLGEVMNFPGLIAGETTLLDKLAIFREARKAIDGHAPALRGRDLSAYIAMGIASDHESTSADEALEKLSKGMYVMIREGSAARDLASLVDIITPRNARRFLLCSDDRHPTDLVREGHIDRMLRLLVASGVDPIDAIRMATLNAAERYGLKTFGAVAPGYQADLVLLRDLKNFEALQVFKDGVPVARDGQMTTPIEERPYPLRDSVNIKWLEASDFHIKAQGPKVRVIEAREGSLITGNLIMDTPMGPDGLCYSDTARDLLRIYVIERHRGTGNMGRGFIRGLGLKRGAIASTISHDSHNMIIVGVDDTSIFKAARHLNKIGGGLVATVGDRVIADLPLPIGGLMTNQSASEVNQRLDAFEAFFKSEGLANTQPLMTLSFMALPVIPHLKLTDRGLVDVDRFAMTDLFIN</sequence>
<dbReference type="PANTHER" id="PTHR11113">
    <property type="entry name" value="N-ACETYLGLUCOSAMINE-6-PHOSPHATE DEACETYLASE"/>
    <property type="match status" value="1"/>
</dbReference>
<feature type="domain" description="Adenine deaminase C-terminal" evidence="10">
    <location>
        <begin position="430"/>
        <end position="597"/>
    </location>
</feature>
<dbReference type="Pfam" id="PF13382">
    <property type="entry name" value="Adenine_deam_C"/>
    <property type="match status" value="1"/>
</dbReference>
<evidence type="ECO:0000313" key="11">
    <source>
        <dbReference type="EMBL" id="HFH29180.1"/>
    </source>
</evidence>
<evidence type="ECO:0000256" key="7">
    <source>
        <dbReference type="ARBA" id="ARBA00069718"/>
    </source>
</evidence>
<evidence type="ECO:0000256" key="8">
    <source>
        <dbReference type="HAMAP-Rule" id="MF_01518"/>
    </source>
</evidence>
<keyword evidence="4 8" id="KW-0378">Hydrolase</keyword>
<dbReference type="CDD" id="cd01295">
    <property type="entry name" value="AdeC"/>
    <property type="match status" value="1"/>
</dbReference>
<evidence type="ECO:0000256" key="1">
    <source>
        <dbReference type="ARBA" id="ARBA00001936"/>
    </source>
</evidence>
<dbReference type="InterPro" id="IPR011059">
    <property type="entry name" value="Metal-dep_hydrolase_composite"/>
</dbReference>
<dbReference type="AlphaFoldDB" id="A0A7C3I129"/>
<gene>
    <name evidence="8 11" type="primary">ade</name>
    <name evidence="11" type="ORF">ENS59_06665</name>
</gene>
<comment type="catalytic activity">
    <reaction evidence="6 8">
        <text>adenine + H2O + H(+) = hypoxanthine + NH4(+)</text>
        <dbReference type="Rhea" id="RHEA:23688"/>
        <dbReference type="ChEBI" id="CHEBI:15377"/>
        <dbReference type="ChEBI" id="CHEBI:15378"/>
        <dbReference type="ChEBI" id="CHEBI:16708"/>
        <dbReference type="ChEBI" id="CHEBI:17368"/>
        <dbReference type="ChEBI" id="CHEBI:28938"/>
        <dbReference type="EC" id="3.5.4.2"/>
    </reaction>
</comment>
<dbReference type="GO" id="GO:0000034">
    <property type="term" value="F:adenine deaminase activity"/>
    <property type="evidence" value="ECO:0007669"/>
    <property type="project" value="UniProtKB-UniRule"/>
</dbReference>
<evidence type="ECO:0000256" key="5">
    <source>
        <dbReference type="ARBA" id="ARBA00023211"/>
    </source>
</evidence>
<evidence type="ECO:0000256" key="2">
    <source>
        <dbReference type="ARBA" id="ARBA00006773"/>
    </source>
</evidence>
<dbReference type="PANTHER" id="PTHR11113:SF2">
    <property type="entry name" value="ADENINE DEAMINASE"/>
    <property type="match status" value="1"/>
</dbReference>
<dbReference type="SUPFAM" id="SSF51338">
    <property type="entry name" value="Composite domain of metallo-dependent hydrolases"/>
    <property type="match status" value="1"/>
</dbReference>
<protein>
    <recommendedName>
        <fullName evidence="7 8">Adenine deaminase</fullName>
        <shortName evidence="8">Adenase</shortName>
        <shortName evidence="8">Adenine aminase</shortName>
        <ecNumber evidence="3 8">3.5.4.2</ecNumber>
    </recommendedName>
</protein>
<dbReference type="SUPFAM" id="SSF51556">
    <property type="entry name" value="Metallo-dependent hydrolases"/>
    <property type="match status" value="1"/>
</dbReference>
<dbReference type="Pfam" id="PF01979">
    <property type="entry name" value="Amidohydro_1"/>
    <property type="match status" value="1"/>
</dbReference>
<accession>A0A7C3I129</accession>
<proteinExistence type="inferred from homology"/>
<evidence type="ECO:0000259" key="9">
    <source>
        <dbReference type="Pfam" id="PF01979"/>
    </source>
</evidence>
<dbReference type="EMBL" id="DSVL01000205">
    <property type="protein sequence ID" value="HFH29180.1"/>
    <property type="molecule type" value="Genomic_DNA"/>
</dbReference>
<dbReference type="InterPro" id="IPR006679">
    <property type="entry name" value="Adenine_deam"/>
</dbReference>
<evidence type="ECO:0000256" key="3">
    <source>
        <dbReference type="ARBA" id="ARBA00012782"/>
    </source>
</evidence>
<comment type="similarity">
    <text evidence="2 8">Belongs to the metallo-dependent hydrolases superfamily. Adenine deaminase family.</text>
</comment>
<reference evidence="11" key="1">
    <citation type="journal article" date="2020" name="mSystems">
        <title>Genome- and Community-Level Interaction Insights into Carbon Utilization and Element Cycling Functions of Hydrothermarchaeota in Hydrothermal Sediment.</title>
        <authorList>
            <person name="Zhou Z."/>
            <person name="Liu Y."/>
            <person name="Xu W."/>
            <person name="Pan J."/>
            <person name="Luo Z.H."/>
            <person name="Li M."/>
        </authorList>
    </citation>
    <scope>NUCLEOTIDE SEQUENCE [LARGE SCALE GENOMIC DNA]</scope>
    <source>
        <strain evidence="11">SpSt-503</strain>
    </source>
</reference>
<dbReference type="GO" id="GO:0006146">
    <property type="term" value="P:adenine catabolic process"/>
    <property type="evidence" value="ECO:0007669"/>
    <property type="project" value="InterPro"/>
</dbReference>
<evidence type="ECO:0000256" key="6">
    <source>
        <dbReference type="ARBA" id="ARBA00047720"/>
    </source>
</evidence>
<dbReference type="FunFam" id="3.20.20.140:FF:000016">
    <property type="entry name" value="Adenine deaminase"/>
    <property type="match status" value="1"/>
</dbReference>
<feature type="domain" description="Amidohydrolase-related" evidence="9">
    <location>
        <begin position="98"/>
        <end position="379"/>
    </location>
</feature>
<dbReference type="Gene3D" id="3.20.20.140">
    <property type="entry name" value="Metal-dependent hydrolases"/>
    <property type="match status" value="1"/>
</dbReference>
<dbReference type="HAMAP" id="MF_01518">
    <property type="entry name" value="Adenine_deamin"/>
    <property type="match status" value="1"/>
</dbReference>
<dbReference type="InterPro" id="IPR032466">
    <property type="entry name" value="Metal_Hydrolase"/>
</dbReference>
<dbReference type="NCBIfam" id="TIGR01178">
    <property type="entry name" value="ade"/>
    <property type="match status" value="1"/>
</dbReference>
<keyword evidence="5 8" id="KW-0464">Manganese</keyword>
<dbReference type="Gene3D" id="2.30.40.10">
    <property type="entry name" value="Urease, subunit C, domain 1"/>
    <property type="match status" value="1"/>
</dbReference>
<evidence type="ECO:0000256" key="4">
    <source>
        <dbReference type="ARBA" id="ARBA00022801"/>
    </source>
</evidence>
<evidence type="ECO:0000259" key="10">
    <source>
        <dbReference type="Pfam" id="PF13382"/>
    </source>
</evidence>